<gene>
    <name evidence="1" type="ORF">LCGC14_0946170</name>
</gene>
<sequence>METETKSEAQKTFEAAQEQLRFAYTALDSLIDLNETGFYPNDHYRTDINHIRNDISALESFLAV</sequence>
<protein>
    <submittedName>
        <fullName evidence="1">Uncharacterized protein</fullName>
    </submittedName>
</protein>
<evidence type="ECO:0000313" key="1">
    <source>
        <dbReference type="EMBL" id="KKN19406.1"/>
    </source>
</evidence>
<reference evidence="1" key="1">
    <citation type="journal article" date="2015" name="Nature">
        <title>Complex archaea that bridge the gap between prokaryotes and eukaryotes.</title>
        <authorList>
            <person name="Spang A."/>
            <person name="Saw J.H."/>
            <person name="Jorgensen S.L."/>
            <person name="Zaremba-Niedzwiedzka K."/>
            <person name="Martijn J."/>
            <person name="Lind A.E."/>
            <person name="van Eijk R."/>
            <person name="Schleper C."/>
            <person name="Guy L."/>
            <person name="Ettema T.J."/>
        </authorList>
    </citation>
    <scope>NUCLEOTIDE SEQUENCE</scope>
</reference>
<dbReference type="AlphaFoldDB" id="A0A0F9R284"/>
<organism evidence="1">
    <name type="scientific">marine sediment metagenome</name>
    <dbReference type="NCBI Taxonomy" id="412755"/>
    <lineage>
        <taxon>unclassified sequences</taxon>
        <taxon>metagenomes</taxon>
        <taxon>ecological metagenomes</taxon>
    </lineage>
</organism>
<comment type="caution">
    <text evidence="1">The sequence shown here is derived from an EMBL/GenBank/DDBJ whole genome shotgun (WGS) entry which is preliminary data.</text>
</comment>
<accession>A0A0F9R284</accession>
<proteinExistence type="predicted"/>
<name>A0A0F9R284_9ZZZZ</name>
<dbReference type="EMBL" id="LAZR01003339">
    <property type="protein sequence ID" value="KKN19406.1"/>
    <property type="molecule type" value="Genomic_DNA"/>
</dbReference>